<dbReference type="EMBL" id="LAZR01040287">
    <property type="protein sequence ID" value="KKL14867.1"/>
    <property type="molecule type" value="Genomic_DNA"/>
</dbReference>
<accession>A0A0F9BLX5</accession>
<evidence type="ECO:0000313" key="1">
    <source>
        <dbReference type="EMBL" id="KKL14867.1"/>
    </source>
</evidence>
<dbReference type="AlphaFoldDB" id="A0A0F9BLX5"/>
<name>A0A0F9BLX5_9ZZZZ</name>
<proteinExistence type="predicted"/>
<comment type="caution">
    <text evidence="1">The sequence shown here is derived from an EMBL/GenBank/DDBJ whole genome shotgun (WGS) entry which is preliminary data.</text>
</comment>
<organism evidence="1">
    <name type="scientific">marine sediment metagenome</name>
    <dbReference type="NCBI Taxonomy" id="412755"/>
    <lineage>
        <taxon>unclassified sequences</taxon>
        <taxon>metagenomes</taxon>
        <taxon>ecological metagenomes</taxon>
    </lineage>
</organism>
<reference evidence="1" key="1">
    <citation type="journal article" date="2015" name="Nature">
        <title>Complex archaea that bridge the gap between prokaryotes and eukaryotes.</title>
        <authorList>
            <person name="Spang A."/>
            <person name="Saw J.H."/>
            <person name="Jorgensen S.L."/>
            <person name="Zaremba-Niedzwiedzka K."/>
            <person name="Martijn J."/>
            <person name="Lind A.E."/>
            <person name="van Eijk R."/>
            <person name="Schleper C."/>
            <person name="Guy L."/>
            <person name="Ettema T.J."/>
        </authorList>
    </citation>
    <scope>NUCLEOTIDE SEQUENCE</scope>
</reference>
<protein>
    <submittedName>
        <fullName evidence="1">Uncharacterized protein</fullName>
    </submittedName>
</protein>
<gene>
    <name evidence="1" type="ORF">LCGC14_2511370</name>
</gene>
<sequence length="273" mass="30853">LWNNNFVGCARDKKTHNGPDRHLHPHVSGGKFCYGLVTACENAARSHDLIGLYLLGLSNLYSYNAADPFSSLSNFQGRAGYLCQCNNWTYLKKGDEVQKCYLCHECLCGKCVSEPKNGDLVSRCYLCSEKKNLICKKCIPTRRNMSSCEECNQKVCGVHTRHVNTSPPHYLCVTCFDKLYFTCQVCLCTRPHSSRVPSKISLCLHRNRYCMTLGCCLSSIADRELMEYHKQNRAVVNRIKDRVDKYRKLGNAAKSSTTTAIESEHIADICLLP</sequence>
<feature type="non-terminal residue" evidence="1">
    <location>
        <position position="1"/>
    </location>
</feature>